<protein>
    <submittedName>
        <fullName evidence="1">Uncharacterized protein</fullName>
    </submittedName>
</protein>
<keyword evidence="2" id="KW-1185">Reference proteome</keyword>
<dbReference type="Proteomes" id="UP001234297">
    <property type="component" value="Chromosome 9"/>
</dbReference>
<evidence type="ECO:0000313" key="2">
    <source>
        <dbReference type="Proteomes" id="UP001234297"/>
    </source>
</evidence>
<sequence length="151" mass="17181">MWRKVFAGLAKGMTRRKKRASDYFPIHGPFALLSKLHAVWYAAIPDVAKHYGVDATQFLLHSHSPPCKSLRETHSISDQFSTTTIVHIPLRLPAPLAPTFACRFRRPPPPKHWKSWEKPGSSSATIKSLHRVEQRGEIEGVVKLLAWRLLE</sequence>
<evidence type="ECO:0000313" key="1">
    <source>
        <dbReference type="EMBL" id="KAJ8619543.1"/>
    </source>
</evidence>
<gene>
    <name evidence="1" type="ORF">MRB53_028072</name>
</gene>
<dbReference type="EMBL" id="CM056817">
    <property type="protein sequence ID" value="KAJ8619543.1"/>
    <property type="molecule type" value="Genomic_DNA"/>
</dbReference>
<accession>A0ACC2KF66</accession>
<comment type="caution">
    <text evidence="1">The sequence shown here is derived from an EMBL/GenBank/DDBJ whole genome shotgun (WGS) entry which is preliminary data.</text>
</comment>
<organism evidence="1 2">
    <name type="scientific">Persea americana</name>
    <name type="common">Avocado</name>
    <dbReference type="NCBI Taxonomy" id="3435"/>
    <lineage>
        <taxon>Eukaryota</taxon>
        <taxon>Viridiplantae</taxon>
        <taxon>Streptophyta</taxon>
        <taxon>Embryophyta</taxon>
        <taxon>Tracheophyta</taxon>
        <taxon>Spermatophyta</taxon>
        <taxon>Magnoliopsida</taxon>
        <taxon>Magnoliidae</taxon>
        <taxon>Laurales</taxon>
        <taxon>Lauraceae</taxon>
        <taxon>Persea</taxon>
    </lineage>
</organism>
<reference evidence="1 2" key="1">
    <citation type="journal article" date="2022" name="Hortic Res">
        <title>A haplotype resolved chromosomal level avocado genome allows analysis of novel avocado genes.</title>
        <authorList>
            <person name="Nath O."/>
            <person name="Fletcher S.J."/>
            <person name="Hayward A."/>
            <person name="Shaw L.M."/>
            <person name="Masouleh A.K."/>
            <person name="Furtado A."/>
            <person name="Henry R.J."/>
            <person name="Mitter N."/>
        </authorList>
    </citation>
    <scope>NUCLEOTIDE SEQUENCE [LARGE SCALE GENOMIC DNA]</scope>
    <source>
        <strain evidence="2">cv. Hass</strain>
    </source>
</reference>
<name>A0ACC2KF66_PERAE</name>
<proteinExistence type="predicted"/>